<dbReference type="PRINTS" id="PR01590">
    <property type="entry name" value="HTHFIS"/>
</dbReference>
<dbReference type="HOGENOM" id="CLU_000445_0_5_7"/>
<keyword evidence="2" id="KW-0067">ATP-binding</keyword>
<dbReference type="SMART" id="SM00382">
    <property type="entry name" value="AAA"/>
    <property type="match status" value="1"/>
</dbReference>
<dbReference type="SMART" id="SM00448">
    <property type="entry name" value="REC"/>
    <property type="match status" value="1"/>
</dbReference>
<gene>
    <name evidence="9" type="ordered locus">Deba_1994</name>
</gene>
<dbReference type="Proteomes" id="UP000009047">
    <property type="component" value="Chromosome"/>
</dbReference>
<dbReference type="SUPFAM" id="SSF52172">
    <property type="entry name" value="CheY-like"/>
    <property type="match status" value="1"/>
</dbReference>
<dbReference type="Gene3D" id="1.10.10.60">
    <property type="entry name" value="Homeodomain-like"/>
    <property type="match status" value="1"/>
</dbReference>
<keyword evidence="1" id="KW-0547">Nucleotide-binding</keyword>
<sequence>MGPKNCILVVEDDRQSRIMVRQALALDGHEVIEAADGDSAMALLRRQGFQLVLTDLRLPGAGGLEILGYITENMPGTPVIVMSGFGSIDLAVEAMRRGAYDFQEKPLNTDHLRMTVDRALHKAALSHAYDYLRREQPYIYKFDQIVAESAVMKDLLRQAAKLAGSDITVLLTGETGTGKSLIAGGIHANSPRAEHTLVTVNCAALPETLLESELFGHEKGAFTGADKARVGRIQQAHGGTLFLDEVGDMSPVIQAKLLRALEDKIIQPLGSSRSIKVDVRVISATNVDLVQAVADGRFREDLFYRLGVTTLEAPPLRQRREDILPLAERFIHQICGDSKRPHKELDQGAADALLAHNWPGNVRELRNALERAVLLSEGPKLTRRDLNLGSHGNRLGDSPGASRGFDLEKLERETIVAALRAAGWVQARAAELLGISPRALNYKLQKLAISHPELDARRRR</sequence>
<dbReference type="PROSITE" id="PS50110">
    <property type="entry name" value="RESPONSE_REGULATORY"/>
    <property type="match status" value="1"/>
</dbReference>
<dbReference type="RefSeq" id="WP_013258800.1">
    <property type="nucleotide sequence ID" value="NC_014365.1"/>
</dbReference>
<dbReference type="InterPro" id="IPR003593">
    <property type="entry name" value="AAA+_ATPase"/>
</dbReference>
<dbReference type="OrthoDB" id="5469578at2"/>
<feature type="domain" description="Sigma-54 factor interaction" evidence="7">
    <location>
        <begin position="145"/>
        <end position="374"/>
    </location>
</feature>
<dbReference type="GO" id="GO:0043565">
    <property type="term" value="F:sequence-specific DNA binding"/>
    <property type="evidence" value="ECO:0007669"/>
    <property type="project" value="InterPro"/>
</dbReference>
<dbReference type="InterPro" id="IPR025662">
    <property type="entry name" value="Sigma_54_int_dom_ATP-bd_1"/>
</dbReference>
<keyword evidence="10" id="KW-1185">Reference proteome</keyword>
<dbReference type="Pfam" id="PF00158">
    <property type="entry name" value="Sigma54_activat"/>
    <property type="match status" value="1"/>
</dbReference>
<dbReference type="GO" id="GO:0000160">
    <property type="term" value="P:phosphorelay signal transduction system"/>
    <property type="evidence" value="ECO:0007669"/>
    <property type="project" value="InterPro"/>
</dbReference>
<name>E1QL94_DESB2</name>
<evidence type="ECO:0000256" key="6">
    <source>
        <dbReference type="PROSITE-ProRule" id="PRU00169"/>
    </source>
</evidence>
<evidence type="ECO:0000256" key="2">
    <source>
        <dbReference type="ARBA" id="ARBA00022840"/>
    </source>
</evidence>
<evidence type="ECO:0000256" key="4">
    <source>
        <dbReference type="ARBA" id="ARBA00023125"/>
    </source>
</evidence>
<evidence type="ECO:0000259" key="7">
    <source>
        <dbReference type="PROSITE" id="PS50045"/>
    </source>
</evidence>
<evidence type="ECO:0000313" key="9">
    <source>
        <dbReference type="EMBL" id="ADK85359.1"/>
    </source>
</evidence>
<protein>
    <submittedName>
        <fullName evidence="9">Two component, sigma54 specific, transcriptional regulator, Fis family</fullName>
    </submittedName>
</protein>
<dbReference type="InterPro" id="IPR027417">
    <property type="entry name" value="P-loop_NTPase"/>
</dbReference>
<dbReference type="AlphaFoldDB" id="E1QL94"/>
<evidence type="ECO:0000256" key="3">
    <source>
        <dbReference type="ARBA" id="ARBA00023015"/>
    </source>
</evidence>
<dbReference type="InterPro" id="IPR011006">
    <property type="entry name" value="CheY-like_superfamily"/>
</dbReference>
<dbReference type="EMBL" id="CP002085">
    <property type="protein sequence ID" value="ADK85359.1"/>
    <property type="molecule type" value="Genomic_DNA"/>
</dbReference>
<organism evidence="9 10">
    <name type="scientific">Desulfarculus baarsii (strain ATCC 33931 / DSM 2075 / LMG 7858 / VKM B-1802 / 2st14)</name>
    <dbReference type="NCBI Taxonomy" id="644282"/>
    <lineage>
        <taxon>Bacteria</taxon>
        <taxon>Pseudomonadati</taxon>
        <taxon>Thermodesulfobacteriota</taxon>
        <taxon>Desulfarculia</taxon>
        <taxon>Desulfarculales</taxon>
        <taxon>Desulfarculaceae</taxon>
        <taxon>Desulfarculus</taxon>
    </lineage>
</organism>
<accession>E1QL94</accession>
<dbReference type="FunFam" id="3.40.50.300:FF:000006">
    <property type="entry name" value="DNA-binding transcriptional regulator NtrC"/>
    <property type="match status" value="1"/>
</dbReference>
<dbReference type="InterPro" id="IPR025944">
    <property type="entry name" value="Sigma_54_int_dom_CS"/>
</dbReference>
<dbReference type="PROSITE" id="PS50045">
    <property type="entry name" value="SIGMA54_INTERACT_4"/>
    <property type="match status" value="1"/>
</dbReference>
<keyword evidence="4" id="KW-0238">DNA-binding</keyword>
<dbReference type="CDD" id="cd00009">
    <property type="entry name" value="AAA"/>
    <property type="match status" value="1"/>
</dbReference>
<dbReference type="eggNOG" id="COG2204">
    <property type="taxonomic scope" value="Bacteria"/>
</dbReference>
<dbReference type="GO" id="GO:0005524">
    <property type="term" value="F:ATP binding"/>
    <property type="evidence" value="ECO:0007669"/>
    <property type="project" value="UniProtKB-KW"/>
</dbReference>
<dbReference type="SUPFAM" id="SSF52540">
    <property type="entry name" value="P-loop containing nucleoside triphosphate hydrolases"/>
    <property type="match status" value="1"/>
</dbReference>
<evidence type="ECO:0000259" key="8">
    <source>
        <dbReference type="PROSITE" id="PS50110"/>
    </source>
</evidence>
<dbReference type="Pfam" id="PF25601">
    <property type="entry name" value="AAA_lid_14"/>
    <property type="match status" value="1"/>
</dbReference>
<dbReference type="InterPro" id="IPR058031">
    <property type="entry name" value="AAA_lid_NorR"/>
</dbReference>
<evidence type="ECO:0000313" key="10">
    <source>
        <dbReference type="Proteomes" id="UP000009047"/>
    </source>
</evidence>
<evidence type="ECO:0000256" key="5">
    <source>
        <dbReference type="ARBA" id="ARBA00023163"/>
    </source>
</evidence>
<dbReference type="Pfam" id="PF00072">
    <property type="entry name" value="Response_reg"/>
    <property type="match status" value="1"/>
</dbReference>
<proteinExistence type="predicted"/>
<dbReference type="KEGG" id="dbr:Deba_1994"/>
<dbReference type="PANTHER" id="PTHR32071">
    <property type="entry name" value="TRANSCRIPTIONAL REGULATORY PROTEIN"/>
    <property type="match status" value="1"/>
</dbReference>
<evidence type="ECO:0000256" key="1">
    <source>
        <dbReference type="ARBA" id="ARBA00022741"/>
    </source>
</evidence>
<dbReference type="Gene3D" id="3.40.50.300">
    <property type="entry name" value="P-loop containing nucleotide triphosphate hydrolases"/>
    <property type="match status" value="1"/>
</dbReference>
<dbReference type="PROSITE" id="PS00675">
    <property type="entry name" value="SIGMA54_INTERACT_1"/>
    <property type="match status" value="1"/>
</dbReference>
<dbReference type="GO" id="GO:0006355">
    <property type="term" value="P:regulation of DNA-templated transcription"/>
    <property type="evidence" value="ECO:0007669"/>
    <property type="project" value="InterPro"/>
</dbReference>
<dbReference type="InterPro" id="IPR001789">
    <property type="entry name" value="Sig_transdc_resp-reg_receiver"/>
</dbReference>
<feature type="modified residue" description="4-aspartylphosphate" evidence="6">
    <location>
        <position position="55"/>
    </location>
</feature>
<dbReference type="Gene3D" id="1.10.8.60">
    <property type="match status" value="1"/>
</dbReference>
<dbReference type="Gene3D" id="3.40.50.2300">
    <property type="match status" value="1"/>
</dbReference>
<dbReference type="Pfam" id="PF02954">
    <property type="entry name" value="HTH_8"/>
    <property type="match status" value="1"/>
</dbReference>
<reference evidence="9 10" key="1">
    <citation type="journal article" date="2010" name="Stand. Genomic Sci.">
        <title>Complete genome sequence of Desulfarculus baarsii type strain (2st14).</title>
        <authorList>
            <person name="Sun H."/>
            <person name="Spring S."/>
            <person name="Lapidus A."/>
            <person name="Davenport K."/>
            <person name="Del Rio T.G."/>
            <person name="Tice H."/>
            <person name="Nolan M."/>
            <person name="Copeland A."/>
            <person name="Cheng J.F."/>
            <person name="Lucas S."/>
            <person name="Tapia R."/>
            <person name="Goodwin L."/>
            <person name="Pitluck S."/>
            <person name="Ivanova N."/>
            <person name="Pagani I."/>
            <person name="Mavromatis K."/>
            <person name="Ovchinnikova G."/>
            <person name="Pati A."/>
            <person name="Chen A."/>
            <person name="Palaniappan K."/>
            <person name="Hauser L."/>
            <person name="Chang Y.J."/>
            <person name="Jeffries C.D."/>
            <person name="Detter J.C."/>
            <person name="Han C."/>
            <person name="Rohde M."/>
            <person name="Brambilla E."/>
            <person name="Goker M."/>
            <person name="Woyke T."/>
            <person name="Bristow J."/>
            <person name="Eisen J.A."/>
            <person name="Markowitz V."/>
            <person name="Hugenholtz P."/>
            <person name="Kyrpides N.C."/>
            <person name="Klenk H.P."/>
            <person name="Land M."/>
        </authorList>
    </citation>
    <scope>NUCLEOTIDE SEQUENCE [LARGE SCALE GENOMIC DNA]</scope>
    <source>
        <strain evidence="10">ATCC 33931 / DSM 2075 / LMG 7858 / VKM B-1802 / 2st14</strain>
    </source>
</reference>
<dbReference type="PROSITE" id="PS00688">
    <property type="entry name" value="SIGMA54_INTERACT_3"/>
    <property type="match status" value="1"/>
</dbReference>
<dbReference type="STRING" id="644282.Deba_1994"/>
<keyword evidence="3" id="KW-0805">Transcription regulation</keyword>
<dbReference type="InterPro" id="IPR002197">
    <property type="entry name" value="HTH_Fis"/>
</dbReference>
<dbReference type="SUPFAM" id="SSF46689">
    <property type="entry name" value="Homeodomain-like"/>
    <property type="match status" value="1"/>
</dbReference>
<dbReference type="InterPro" id="IPR002078">
    <property type="entry name" value="Sigma_54_int"/>
</dbReference>
<dbReference type="InterPro" id="IPR025943">
    <property type="entry name" value="Sigma_54_int_dom_ATP-bd_2"/>
</dbReference>
<dbReference type="InterPro" id="IPR009057">
    <property type="entry name" value="Homeodomain-like_sf"/>
</dbReference>
<keyword evidence="6" id="KW-0597">Phosphoprotein</keyword>
<dbReference type="PROSITE" id="PS00676">
    <property type="entry name" value="SIGMA54_INTERACT_2"/>
    <property type="match status" value="1"/>
</dbReference>
<feature type="domain" description="Response regulatory" evidence="8">
    <location>
        <begin position="6"/>
        <end position="120"/>
    </location>
</feature>
<keyword evidence="5" id="KW-0804">Transcription</keyword>